<evidence type="ECO:0000313" key="3">
    <source>
        <dbReference type="EMBL" id="KTB45092.1"/>
    </source>
</evidence>
<evidence type="ECO:0000256" key="1">
    <source>
        <dbReference type="SAM" id="MobiDB-lite"/>
    </source>
</evidence>
<feature type="chain" id="PRO_5006902511" evidence="2">
    <location>
        <begin position="25"/>
        <end position="262"/>
    </location>
</feature>
<proteinExistence type="predicted"/>
<comment type="caution">
    <text evidence="3">The sequence shown here is derived from an EMBL/GenBank/DDBJ whole genome shotgun (WGS) entry which is preliminary data.</text>
</comment>
<dbReference type="EMBL" id="LATX01000782">
    <property type="protein sequence ID" value="KTB45092.1"/>
    <property type="molecule type" value="Genomic_DNA"/>
</dbReference>
<evidence type="ECO:0000256" key="2">
    <source>
        <dbReference type="SAM" id="SignalP"/>
    </source>
</evidence>
<sequence length="262" mass="29336">MKLNISVNAIISVILALAVSRSLASCPNGYNGVPCYGDDPRCRDIWDQAAFVSQKIHHIPSGKPETKNEPMFALYSQCSRVSPNVKRKPNPFFRTPSPSSRAPSTSSRPAWQEFSPTSSRSQIVKSRSEHLPAPKVHTSVANSSYDVPWKIAFIQPALPRIHTNSCTKLAHECVIRCGVASTLQWVPGFQITSLHAIPIQYDHGRMTMSGLFFGLGLILEDFVKDKPHTQGCFTFMQHAYIKLVYMTAERPNIWRIELGAYY</sequence>
<feature type="signal peptide" evidence="2">
    <location>
        <begin position="1"/>
        <end position="24"/>
    </location>
</feature>
<dbReference type="AlphaFoldDB" id="A0A0W0G956"/>
<feature type="region of interest" description="Disordered" evidence="1">
    <location>
        <begin position="85"/>
        <end position="130"/>
    </location>
</feature>
<feature type="compositionally biased region" description="Low complexity" evidence="1">
    <location>
        <begin position="91"/>
        <end position="110"/>
    </location>
</feature>
<feature type="compositionally biased region" description="Polar residues" evidence="1">
    <location>
        <begin position="114"/>
        <end position="125"/>
    </location>
</feature>
<organism evidence="3 4">
    <name type="scientific">Moniliophthora roreri</name>
    <name type="common">Frosty pod rot fungus</name>
    <name type="synonym">Monilia roreri</name>
    <dbReference type="NCBI Taxonomy" id="221103"/>
    <lineage>
        <taxon>Eukaryota</taxon>
        <taxon>Fungi</taxon>
        <taxon>Dikarya</taxon>
        <taxon>Basidiomycota</taxon>
        <taxon>Agaricomycotina</taxon>
        <taxon>Agaricomycetes</taxon>
        <taxon>Agaricomycetidae</taxon>
        <taxon>Agaricales</taxon>
        <taxon>Marasmiineae</taxon>
        <taxon>Marasmiaceae</taxon>
        <taxon>Moniliophthora</taxon>
    </lineage>
</organism>
<gene>
    <name evidence="3" type="ORF">WG66_2331</name>
</gene>
<dbReference type="Proteomes" id="UP000054988">
    <property type="component" value="Unassembled WGS sequence"/>
</dbReference>
<reference evidence="3 4" key="1">
    <citation type="submission" date="2015-12" db="EMBL/GenBank/DDBJ databases">
        <title>Draft genome sequence of Moniliophthora roreri, the causal agent of frosty pod rot of cacao.</title>
        <authorList>
            <person name="Aime M.C."/>
            <person name="Diaz-Valderrama J.R."/>
            <person name="Kijpornyongpan T."/>
            <person name="Phillips-Mora W."/>
        </authorList>
    </citation>
    <scope>NUCLEOTIDE SEQUENCE [LARGE SCALE GENOMIC DNA]</scope>
    <source>
        <strain evidence="3 4">MCA 2952</strain>
    </source>
</reference>
<evidence type="ECO:0000313" key="4">
    <source>
        <dbReference type="Proteomes" id="UP000054988"/>
    </source>
</evidence>
<protein>
    <submittedName>
        <fullName evidence="3">Uncharacterized protein</fullName>
    </submittedName>
</protein>
<keyword evidence="2" id="KW-0732">Signal</keyword>
<name>A0A0W0G956_MONRR</name>
<accession>A0A0W0G956</accession>